<keyword evidence="5" id="KW-0067">ATP-binding</keyword>
<dbReference type="HOGENOM" id="CLU_000688_1_1_1"/>
<proteinExistence type="inferred from homology"/>
<sequence>MDTVTYLEPNLIPVQNCFVNLPRSFLPTYLSRTESVSYAAYFLHNLLNTLLVIYQNGTNALIVEVSWETLDGYVQTVNCGWIGGVSKSIEHVEIPSQFARCIGLTQTLTEMSISHIGVRLAKPISVARQLEIEPVSADDWELIQLLTDEMESQILQQIAVFNNRQTVPVFTSQSLVVFIKPLLNDHDESVRITAETELHVIPKMRKTNVEDTVHFAGSQSLLVEESDDHTLSSLANNGTTCYVHPDTFIQIQGVLPSRISIDNVIKLPIVAVRGTTEGNDYSGSETRENSSKHPKETMGFGFLNCTTHLYPGRIVISKALQAHLFPGSIRDTVQLRLLRLQPLVPSSIKINATVLPRDTSQECDLQGDLKQLIMKYLRFHSSSWVLWDSLTFELALPQVSRCSVQFQLEFNEIVDTDSALSNTSTCFSFSKLAHFHVHYFLEAAAPSGSLQNYTLLSQVIDQIAQNMHIDILPRNSIKSDTLSQASVDALENSPIWELSRATSAYTTLSEKLLKIFDDKHGFARVQLRVSLPTNSLLHGRSGVGKTIICRTLAKDLSVLNNARVYSLFQDCRELKGLKMKSVLEKLSELWDSGRVRAPSLIILDNLDAIAPNESDSTAIVNEQSREIASHLRDLMQQQIDRVSDYVFQLELLMEKERKRIARSSSPMEWKERLMQSIGCALLSKTIACLGVSSSENSIHQSLVGHGCFESTVQQPKPDQQIRETFLKGVLLSNSTSALQVCHLTKANVKMDIDFSDAAIRTGGYNFRDLSTACTRAIHRTISQHANMFEAENSIDATMTLTTDIFKAAIEEYQASSQSTNMFKSSVKWTDVGGLLSVRSILRETLEYPVRYSKLYENVPIKLPAGLLLFGPPGCGKTLIASAVAAECGLNFISVKGPEVLSKYIGASEQAIRDLFGQAASAAPCILFLDEIDSITPRRGSENTGVTDRIVNQLLTFLDGVESRKDIYILGATSRPDMIDPAILRPGRLDKSLYCGFPTEDERLDILRVCSQYSPLSEEATYFLQVLAAQPQSSNYTGADLNAILSTAQLELVHEKIRCKSKGDLTMTRIERRHLEAAALKTKPSIDSRKRSEYEALYRNFSKSEFTDLSLSDVDASASIAKLQKTDIHPQRIALA</sequence>
<feature type="domain" description="AAA+ ATPase" evidence="9">
    <location>
        <begin position="862"/>
        <end position="998"/>
    </location>
</feature>
<dbReference type="GO" id="GO:0016558">
    <property type="term" value="P:protein import into peroxisome matrix"/>
    <property type="evidence" value="ECO:0007669"/>
    <property type="project" value="TreeGrafter"/>
</dbReference>
<feature type="domain" description="AAA+ ATPase" evidence="9">
    <location>
        <begin position="531"/>
        <end position="718"/>
    </location>
</feature>
<dbReference type="PROSITE" id="PS00674">
    <property type="entry name" value="AAA"/>
    <property type="match status" value="1"/>
</dbReference>
<dbReference type="PANTHER" id="PTHR23077:SF12">
    <property type="entry name" value="PEROXISOMAL ATPASE PEX1"/>
    <property type="match status" value="1"/>
</dbReference>
<dbReference type="Gene3D" id="3.10.330.10">
    <property type="match status" value="1"/>
</dbReference>
<protein>
    <recommendedName>
        <fullName evidence="8">Peroxisomal ATPase PEX1</fullName>
    </recommendedName>
    <alternativeName>
        <fullName evidence="7">Peroxin-1</fullName>
    </alternativeName>
</protein>
<reference evidence="10" key="2">
    <citation type="submission" date="2011-02" db="EMBL/GenBank/DDBJ databases">
        <authorList>
            <person name="MacLean D."/>
        </authorList>
    </citation>
    <scope>NUCLEOTIDE SEQUENCE</scope>
</reference>
<dbReference type="EMBL" id="FR824405">
    <property type="protein sequence ID" value="CCA26243.1"/>
    <property type="molecule type" value="Genomic_DNA"/>
</dbReference>
<comment type="similarity">
    <text evidence="2">Belongs to the AAA ATPase family.</text>
</comment>
<dbReference type="AlphaFoldDB" id="F0WXP8"/>
<dbReference type="InterPro" id="IPR003960">
    <property type="entry name" value="ATPase_AAA_CS"/>
</dbReference>
<evidence type="ECO:0000256" key="8">
    <source>
        <dbReference type="ARBA" id="ARBA00034532"/>
    </source>
</evidence>
<evidence type="ECO:0000256" key="6">
    <source>
        <dbReference type="ARBA" id="ARBA00023136"/>
    </source>
</evidence>
<dbReference type="SUPFAM" id="SSF54585">
    <property type="entry name" value="Cdc48 domain 2-like"/>
    <property type="match status" value="1"/>
</dbReference>
<organism evidence="10">
    <name type="scientific">Albugo laibachii Nc14</name>
    <dbReference type="NCBI Taxonomy" id="890382"/>
    <lineage>
        <taxon>Eukaryota</taxon>
        <taxon>Sar</taxon>
        <taxon>Stramenopiles</taxon>
        <taxon>Oomycota</taxon>
        <taxon>Peronosporomycetes</taxon>
        <taxon>Albuginales</taxon>
        <taxon>Albuginaceae</taxon>
        <taxon>Albugo</taxon>
    </lineage>
</organism>
<name>F0WXP8_9STRA</name>
<dbReference type="PANTHER" id="PTHR23077">
    <property type="entry name" value="AAA-FAMILY ATPASE"/>
    <property type="match status" value="1"/>
</dbReference>
<dbReference type="SMART" id="SM00382">
    <property type="entry name" value="AAA"/>
    <property type="match status" value="2"/>
</dbReference>
<accession>F0WXP8</accession>
<dbReference type="GO" id="GO:0005524">
    <property type="term" value="F:ATP binding"/>
    <property type="evidence" value="ECO:0007669"/>
    <property type="project" value="UniProtKB-KW"/>
</dbReference>
<dbReference type="Gene3D" id="3.40.50.300">
    <property type="entry name" value="P-loop containing nucleotide triphosphate hydrolases"/>
    <property type="match status" value="2"/>
</dbReference>
<evidence type="ECO:0000256" key="7">
    <source>
        <dbReference type="ARBA" id="ARBA00032509"/>
    </source>
</evidence>
<dbReference type="InterPro" id="IPR003593">
    <property type="entry name" value="AAA+_ATPase"/>
</dbReference>
<dbReference type="InterPro" id="IPR029067">
    <property type="entry name" value="CDC48_domain_2-like_sf"/>
</dbReference>
<dbReference type="InterPro" id="IPR050168">
    <property type="entry name" value="AAA_ATPase_domain"/>
</dbReference>
<evidence type="ECO:0000256" key="1">
    <source>
        <dbReference type="ARBA" id="ARBA00004370"/>
    </source>
</evidence>
<keyword evidence="4" id="KW-0378">Hydrolase</keyword>
<evidence type="ECO:0000256" key="3">
    <source>
        <dbReference type="ARBA" id="ARBA00022741"/>
    </source>
</evidence>
<dbReference type="InterPro" id="IPR027417">
    <property type="entry name" value="P-loop_NTPase"/>
</dbReference>
<comment type="subcellular location">
    <subcellularLocation>
        <location evidence="1">Membrane</location>
    </subcellularLocation>
</comment>
<evidence type="ECO:0000256" key="4">
    <source>
        <dbReference type="ARBA" id="ARBA00022801"/>
    </source>
</evidence>
<evidence type="ECO:0000259" key="9">
    <source>
        <dbReference type="SMART" id="SM00382"/>
    </source>
</evidence>
<dbReference type="GO" id="GO:0005778">
    <property type="term" value="C:peroxisomal membrane"/>
    <property type="evidence" value="ECO:0007669"/>
    <property type="project" value="TreeGrafter"/>
</dbReference>
<dbReference type="SUPFAM" id="SSF52540">
    <property type="entry name" value="P-loop containing nucleoside triphosphate hydrolases"/>
    <property type="match status" value="2"/>
</dbReference>
<evidence type="ECO:0000256" key="2">
    <source>
        <dbReference type="ARBA" id="ARBA00006914"/>
    </source>
</evidence>
<keyword evidence="6" id="KW-0472">Membrane</keyword>
<dbReference type="InterPro" id="IPR003959">
    <property type="entry name" value="ATPase_AAA_core"/>
</dbReference>
<gene>
    <name evidence="10" type="primary">AlNc14C360G10983</name>
    <name evidence="10" type="ORF">ALNC14_123870</name>
</gene>
<dbReference type="Pfam" id="PF09262">
    <property type="entry name" value="PEX-1N"/>
    <property type="match status" value="1"/>
</dbReference>
<reference evidence="10" key="1">
    <citation type="journal article" date="2011" name="PLoS Biol.">
        <title>Gene gain and loss during evolution of obligate parasitism in the white rust pathogen of Arabidopsis thaliana.</title>
        <authorList>
            <person name="Kemen E."/>
            <person name="Gardiner A."/>
            <person name="Schultz-Larsen T."/>
            <person name="Kemen A.C."/>
            <person name="Balmuth A.L."/>
            <person name="Robert-Seilaniantz A."/>
            <person name="Bailey K."/>
            <person name="Holub E."/>
            <person name="Studholme D.J."/>
            <person name="Maclean D."/>
            <person name="Jones J.D."/>
        </authorList>
    </citation>
    <scope>NUCLEOTIDE SEQUENCE</scope>
</reference>
<evidence type="ECO:0000256" key="5">
    <source>
        <dbReference type="ARBA" id="ARBA00022840"/>
    </source>
</evidence>
<dbReference type="Pfam" id="PF00004">
    <property type="entry name" value="AAA"/>
    <property type="match status" value="2"/>
</dbReference>
<dbReference type="Gene3D" id="1.10.8.60">
    <property type="match status" value="2"/>
</dbReference>
<dbReference type="GO" id="GO:0016887">
    <property type="term" value="F:ATP hydrolysis activity"/>
    <property type="evidence" value="ECO:0007669"/>
    <property type="project" value="InterPro"/>
</dbReference>
<dbReference type="InterPro" id="IPR015342">
    <property type="entry name" value="PEX1-N_C-lobe"/>
</dbReference>
<evidence type="ECO:0000313" key="10">
    <source>
        <dbReference type="EMBL" id="CCA26243.1"/>
    </source>
</evidence>
<dbReference type="FunFam" id="3.40.50.300:FF:000149">
    <property type="entry name" value="Nuclear valosin-containing protein-like"/>
    <property type="match status" value="1"/>
</dbReference>
<keyword evidence="3" id="KW-0547">Nucleotide-binding</keyword>
<dbReference type="GO" id="GO:0005829">
    <property type="term" value="C:cytosol"/>
    <property type="evidence" value="ECO:0007669"/>
    <property type="project" value="TreeGrafter"/>
</dbReference>